<evidence type="ECO:0000313" key="1">
    <source>
        <dbReference type="EMBL" id="CEK61383.1"/>
    </source>
</evidence>
<reference evidence="1" key="1">
    <citation type="submission" date="2014-12" db="EMBL/GenBank/DDBJ databases">
        <title>Insight into the proteome of Arion vulgaris.</title>
        <authorList>
            <person name="Aradska J."/>
            <person name="Bulat T."/>
            <person name="Smidak R."/>
            <person name="Sarate P."/>
            <person name="Gangsoo J."/>
            <person name="Sialana F."/>
            <person name="Bilban M."/>
            <person name="Lubec G."/>
        </authorList>
    </citation>
    <scope>NUCLEOTIDE SEQUENCE</scope>
    <source>
        <tissue evidence="1">Skin</tissue>
    </source>
</reference>
<organism evidence="1">
    <name type="scientific">Arion vulgaris</name>
    <dbReference type="NCBI Taxonomy" id="1028688"/>
    <lineage>
        <taxon>Eukaryota</taxon>
        <taxon>Metazoa</taxon>
        <taxon>Spiralia</taxon>
        <taxon>Lophotrochozoa</taxon>
        <taxon>Mollusca</taxon>
        <taxon>Gastropoda</taxon>
        <taxon>Heterobranchia</taxon>
        <taxon>Euthyneura</taxon>
        <taxon>Panpulmonata</taxon>
        <taxon>Eupulmonata</taxon>
        <taxon>Stylommatophora</taxon>
        <taxon>Helicina</taxon>
        <taxon>Arionoidea</taxon>
        <taxon>Arionidae</taxon>
        <taxon>Arion</taxon>
    </lineage>
</organism>
<dbReference type="AlphaFoldDB" id="A0A0B6YYT8"/>
<feature type="non-terminal residue" evidence="1">
    <location>
        <position position="53"/>
    </location>
</feature>
<name>A0A0B6YYT8_9EUPU</name>
<proteinExistence type="predicted"/>
<sequence length="53" mass="5809">MSCAHIIGNARSLDLSPGQSPTKCCLLCSLIIAEIENHYYDISDYHIPVLASM</sequence>
<gene>
    <name evidence="1" type="primary">ORF42106</name>
</gene>
<accession>A0A0B6YYT8</accession>
<dbReference type="EMBL" id="HACG01014518">
    <property type="protein sequence ID" value="CEK61383.1"/>
    <property type="molecule type" value="Transcribed_RNA"/>
</dbReference>
<protein>
    <submittedName>
        <fullName evidence="1">Uncharacterized protein</fullName>
    </submittedName>
</protein>